<dbReference type="Gene3D" id="3.20.20.150">
    <property type="entry name" value="Divalent-metal-dependent TIM barrel enzymes"/>
    <property type="match status" value="1"/>
</dbReference>
<keyword evidence="2" id="KW-0413">Isomerase</keyword>
<sequence length="318" mass="34959">MSTDLSGSATQGDETRSSLPRIAFGSWAFAFGPFEADPWSFERTCRYVAEAGFDGIEINGFRPHPHDEDHATDVDCEPVRDLLQQLGLGISAYAPDFRSTPPADVPIKDYLARVDSTLAFCNRLDISILRTDTISPPGPIEAGRLARLAAAWRAAAARAEDRGVLLVWEFEPGFWLNRPSEVLRLLEAVDHPNFKVLFDTSHAYTGAVMGARQGAEPELLAGGVAEYAQLLSGQLGHLHLIDSDGSLHDDETSAHLPFGKGHIDFDHVVGGIRDEALSLPWWTVDFCFCPTTEKDGRLSVPYVHQLLYRMTALEVDAQ</sequence>
<dbReference type="PANTHER" id="PTHR12110">
    <property type="entry name" value="HYDROXYPYRUVATE ISOMERASE"/>
    <property type="match status" value="1"/>
</dbReference>
<gene>
    <name evidence="2" type="ORF">JOE57_002389</name>
</gene>
<evidence type="ECO:0000313" key="3">
    <source>
        <dbReference type="Proteomes" id="UP000704762"/>
    </source>
</evidence>
<dbReference type="Proteomes" id="UP000704762">
    <property type="component" value="Unassembled WGS sequence"/>
</dbReference>
<evidence type="ECO:0000259" key="1">
    <source>
        <dbReference type="Pfam" id="PF01261"/>
    </source>
</evidence>
<accession>A0ABS2RKC7</accession>
<evidence type="ECO:0000313" key="2">
    <source>
        <dbReference type="EMBL" id="MBM7799468.1"/>
    </source>
</evidence>
<dbReference type="GO" id="GO:0016853">
    <property type="term" value="F:isomerase activity"/>
    <property type="evidence" value="ECO:0007669"/>
    <property type="project" value="UniProtKB-KW"/>
</dbReference>
<dbReference type="InterPro" id="IPR050312">
    <property type="entry name" value="IolE/XylAMocC-like"/>
</dbReference>
<dbReference type="SUPFAM" id="SSF51658">
    <property type="entry name" value="Xylose isomerase-like"/>
    <property type="match status" value="1"/>
</dbReference>
<reference evidence="2 3" key="1">
    <citation type="submission" date="2021-01" db="EMBL/GenBank/DDBJ databases">
        <title>Sequencing the genomes of 1000 actinobacteria strains.</title>
        <authorList>
            <person name="Klenk H.-P."/>
        </authorList>
    </citation>
    <scope>NUCLEOTIDE SEQUENCE [LARGE SCALE GENOMIC DNA]</scope>
    <source>
        <strain evidence="2 3">DSM 18662</strain>
    </source>
</reference>
<keyword evidence="3" id="KW-1185">Reference proteome</keyword>
<organism evidence="2 3">
    <name type="scientific">Microlunatus panaciterrae</name>
    <dbReference type="NCBI Taxonomy" id="400768"/>
    <lineage>
        <taxon>Bacteria</taxon>
        <taxon>Bacillati</taxon>
        <taxon>Actinomycetota</taxon>
        <taxon>Actinomycetes</taxon>
        <taxon>Propionibacteriales</taxon>
        <taxon>Propionibacteriaceae</taxon>
        <taxon>Microlunatus</taxon>
    </lineage>
</organism>
<comment type="caution">
    <text evidence="2">The sequence shown here is derived from an EMBL/GenBank/DDBJ whole genome shotgun (WGS) entry which is preliminary data.</text>
</comment>
<dbReference type="Pfam" id="PF01261">
    <property type="entry name" value="AP_endonuc_2"/>
    <property type="match status" value="1"/>
</dbReference>
<dbReference type="InterPro" id="IPR013022">
    <property type="entry name" value="Xyl_isomerase-like_TIM-brl"/>
</dbReference>
<feature type="domain" description="Xylose isomerase-like TIM barrel" evidence="1">
    <location>
        <begin position="46"/>
        <end position="275"/>
    </location>
</feature>
<dbReference type="EMBL" id="JAFBCF010000001">
    <property type="protein sequence ID" value="MBM7799468.1"/>
    <property type="molecule type" value="Genomic_DNA"/>
</dbReference>
<dbReference type="InterPro" id="IPR036237">
    <property type="entry name" value="Xyl_isomerase-like_sf"/>
</dbReference>
<proteinExistence type="predicted"/>
<dbReference type="RefSeq" id="WP_204918253.1">
    <property type="nucleotide sequence ID" value="NZ_BAAAQP010000003.1"/>
</dbReference>
<name>A0ABS2RKC7_9ACTN</name>
<protein>
    <submittedName>
        <fullName evidence="2">Sugar phosphate isomerase/epimerase</fullName>
    </submittedName>
</protein>